<dbReference type="EMBL" id="QSOF01000046">
    <property type="protein sequence ID" value="RGI71694.1"/>
    <property type="molecule type" value="Genomic_DNA"/>
</dbReference>
<dbReference type="Proteomes" id="UP000284022">
    <property type="component" value="Unassembled WGS sequence"/>
</dbReference>
<name>A0A174VEV8_BACUN</name>
<dbReference type="EMBL" id="BQNL01000001">
    <property type="protein sequence ID" value="GKH12713.1"/>
    <property type="molecule type" value="Genomic_DNA"/>
</dbReference>
<evidence type="ECO:0000313" key="7">
    <source>
        <dbReference type="EMBL" id="MDC1882387.1"/>
    </source>
</evidence>
<evidence type="ECO:0000313" key="20">
    <source>
        <dbReference type="Proteomes" id="UP001196342"/>
    </source>
</evidence>
<dbReference type="Proteomes" id="UP001213309">
    <property type="component" value="Unassembled WGS sequence"/>
</dbReference>
<dbReference type="Proteomes" id="UP001215818">
    <property type="component" value="Unassembled WGS sequence"/>
</dbReference>
<evidence type="ECO:0000313" key="16">
    <source>
        <dbReference type="Proteomes" id="UP000283680"/>
    </source>
</evidence>
<dbReference type="Proteomes" id="UP000263754">
    <property type="component" value="Unassembled WGS sequence"/>
</dbReference>
<dbReference type="AlphaFoldDB" id="A0A174VEV8"/>
<evidence type="ECO:0000313" key="13">
    <source>
        <dbReference type="Proteomes" id="UP000095788"/>
    </source>
</evidence>
<dbReference type="EMBL" id="JAQNRK010000041">
    <property type="protein sequence ID" value="MDC1796298.1"/>
    <property type="molecule type" value="Genomic_DNA"/>
</dbReference>
<dbReference type="Proteomes" id="UP000487989">
    <property type="component" value="Unassembled WGS sequence"/>
</dbReference>
<dbReference type="EMBL" id="WCTJ01000027">
    <property type="protein sequence ID" value="KAB4250446.1"/>
    <property type="molecule type" value="Genomic_DNA"/>
</dbReference>
<dbReference type="EMBL" id="JAFBJK010000002">
    <property type="protein sequence ID" value="MBT8725267.1"/>
    <property type="molecule type" value="Genomic_DNA"/>
</dbReference>
<sequence length="391" mass="44999">MKIKFFILAALCMATISIYAQNFNGLDMNMGNLYRLSNAKTRSISPENFTGEKGKGGMADPITDKEKINQANAHHAAKTLGQGWKVNPYVNIGPNETFTLAEIEGPGSIQQIWMTPTGEWRKTIIRFYWDDEKEPSVECPIGDFFCSGWGLYSPLSSLAVCVNPGSAFNCYWQMPFRKKCKITMENIDPNNEMRVYYQINYTLTEVPEDAAYFHAQFRRSNPNINSDHVLVDGIKGKGQYVGTYIAWQVNNNGWWGEGEIKFFMDGDKKFPTICGTGTEDYFCGSYNFENKTTHQYEEFTTPYAGLHQIIRPDGVYRSQQRFGMYRWHILDPIRFEKDLKVTIQDLGWRNDGRYLDQKSDISSVVFWYQTEPHAKFPTLPSVDDLEIVRPF</sequence>
<dbReference type="Pfam" id="PF11175">
    <property type="entry name" value="DUF2961"/>
    <property type="match status" value="1"/>
</dbReference>
<organism evidence="2 13">
    <name type="scientific">Bacteroides uniformis</name>
    <dbReference type="NCBI Taxonomy" id="820"/>
    <lineage>
        <taxon>Bacteria</taxon>
        <taxon>Pseudomonadati</taxon>
        <taxon>Bacteroidota</taxon>
        <taxon>Bacteroidia</taxon>
        <taxon>Bacteroidales</taxon>
        <taxon>Bacteroidaceae</taxon>
        <taxon>Bacteroides</taxon>
    </lineage>
</organism>
<keyword evidence="20" id="KW-1185">Reference proteome</keyword>
<dbReference type="EMBL" id="CZBF01000012">
    <property type="protein sequence ID" value="CUQ31996.1"/>
    <property type="molecule type" value="Genomic_DNA"/>
</dbReference>
<dbReference type="Proteomes" id="UP000283680">
    <property type="component" value="Unassembled WGS sequence"/>
</dbReference>
<dbReference type="Proteomes" id="UP000285343">
    <property type="component" value="Unassembled WGS sequence"/>
</dbReference>
<dbReference type="EMBL" id="QRTH01000004">
    <property type="protein sequence ID" value="RGQ51378.1"/>
    <property type="molecule type" value="Genomic_DNA"/>
</dbReference>
<dbReference type="Gene3D" id="2.60.120.1390">
    <property type="match status" value="1"/>
</dbReference>
<reference evidence="6 21" key="6">
    <citation type="submission" date="2022-10" db="EMBL/GenBank/DDBJ databases">
        <title>Human gut microbiome strain richness.</title>
        <authorList>
            <person name="Chen-Liaw A."/>
        </authorList>
    </citation>
    <scope>NUCLEOTIDE SEQUENCE [LARGE SCALE GENOMIC DNA]</scope>
    <source>
        <strain evidence="7">1001713st2_A4_1001713B170214_170313</strain>
        <strain evidence="6 21">D53st1_B1_D53t1_180928</strain>
    </source>
</reference>
<evidence type="ECO:0000313" key="18">
    <source>
        <dbReference type="Proteomes" id="UP000285343"/>
    </source>
</evidence>
<dbReference type="InterPro" id="IPR021345">
    <property type="entry name" value="DUF2961"/>
</dbReference>
<proteinExistence type="predicted"/>
<dbReference type="EMBL" id="QRZC01000077">
    <property type="protein sequence ID" value="RGV32034.1"/>
    <property type="molecule type" value="Genomic_DNA"/>
</dbReference>
<evidence type="ECO:0000313" key="15">
    <source>
        <dbReference type="Proteomes" id="UP000283601"/>
    </source>
</evidence>
<dbReference type="Proteomes" id="UP000095788">
    <property type="component" value="Unassembled WGS sequence"/>
</dbReference>
<dbReference type="EMBL" id="QSJZ01000040">
    <property type="protein sequence ID" value="RHE17040.1"/>
    <property type="molecule type" value="Genomic_DNA"/>
</dbReference>
<evidence type="ECO:0000313" key="6">
    <source>
        <dbReference type="EMBL" id="MDC1796298.1"/>
    </source>
</evidence>
<evidence type="ECO:0000313" key="19">
    <source>
        <dbReference type="Proteomes" id="UP000487989"/>
    </source>
</evidence>
<evidence type="ECO:0000313" key="12">
    <source>
        <dbReference type="EMBL" id="RHE17040.1"/>
    </source>
</evidence>
<evidence type="ECO:0000313" key="8">
    <source>
        <dbReference type="EMBL" id="RGI71694.1"/>
    </source>
</evidence>
<dbReference type="EMBL" id="QRXV01000043">
    <property type="protein sequence ID" value="RGU34385.1"/>
    <property type="molecule type" value="Genomic_DNA"/>
</dbReference>
<evidence type="ECO:0000313" key="17">
    <source>
        <dbReference type="Proteomes" id="UP000284022"/>
    </source>
</evidence>
<reference evidence="3" key="5">
    <citation type="submission" date="2022-01" db="EMBL/GenBank/DDBJ databases">
        <title>Novel bile acid biosynthetic pathways are enriched in the microbiome of centenarians.</title>
        <authorList>
            <person name="Sato Y."/>
            <person name="Atarashi K."/>
            <person name="Plichta R.D."/>
            <person name="Arai Y."/>
            <person name="Sasajima S."/>
            <person name="Kearney M.S."/>
            <person name="Suda W."/>
            <person name="Takeshita K."/>
            <person name="Sasaki T."/>
            <person name="Okamoto S."/>
            <person name="Skelly N.A."/>
            <person name="Okamura Y."/>
            <person name="Vlamakis H."/>
            <person name="Li Y."/>
            <person name="Tanoue T."/>
            <person name="Takei H."/>
            <person name="Nittono H."/>
            <person name="Narushima S."/>
            <person name="Irie J."/>
            <person name="Itoh H."/>
            <person name="Moriya K."/>
            <person name="Sugiura Y."/>
            <person name="Suematsu M."/>
            <person name="Moritoki N."/>
            <person name="Shibata S."/>
            <person name="Littman R.D."/>
            <person name="Fischbach A.M."/>
            <person name="Uwamino Y."/>
            <person name="Inoue T."/>
            <person name="Honda A."/>
            <person name="Hattori M."/>
            <person name="Murai T."/>
            <person name="Xavier J.R."/>
            <person name="Hirose N."/>
            <person name="Honda K."/>
        </authorList>
    </citation>
    <scope>NUCLEOTIDE SEQUENCE</scope>
    <source>
        <strain evidence="3">CE91-St12</strain>
    </source>
</reference>
<evidence type="ECO:0000313" key="14">
    <source>
        <dbReference type="Proteomes" id="UP000263754"/>
    </source>
</evidence>
<reference evidence="4 19" key="3">
    <citation type="journal article" date="2019" name="Nat. Med.">
        <title>A library of human gut bacterial isolates paired with longitudinal multiomics data enables mechanistic microbiome research.</title>
        <authorList>
            <person name="Poyet M."/>
            <person name="Groussin M."/>
            <person name="Gibbons S.M."/>
            <person name="Avila-Pacheco J."/>
            <person name="Jiang X."/>
            <person name="Kearney S.M."/>
            <person name="Perrotta A.R."/>
            <person name="Berdy B."/>
            <person name="Zhao S."/>
            <person name="Lieberman T.D."/>
            <person name="Swanson P.K."/>
            <person name="Smith M."/>
            <person name="Roesemann S."/>
            <person name="Alexander J.E."/>
            <person name="Rich S.A."/>
            <person name="Livny J."/>
            <person name="Vlamakis H."/>
            <person name="Clish C."/>
            <person name="Bullock K."/>
            <person name="Deik A."/>
            <person name="Scott J."/>
            <person name="Pierce K.A."/>
            <person name="Xavier R.J."/>
            <person name="Alm E.J."/>
        </authorList>
    </citation>
    <scope>NUCLEOTIDE SEQUENCE [LARGE SCALE GENOMIC DNA]</scope>
    <source>
        <strain evidence="4 19">BIOML-A3</strain>
    </source>
</reference>
<dbReference type="GeneID" id="99750296"/>
<evidence type="ECO:0000313" key="21">
    <source>
        <dbReference type="Proteomes" id="UP001215818"/>
    </source>
</evidence>
<evidence type="ECO:0000313" key="11">
    <source>
        <dbReference type="EMBL" id="RGV32034.1"/>
    </source>
</evidence>
<evidence type="ECO:0000313" key="10">
    <source>
        <dbReference type="EMBL" id="RGU34385.1"/>
    </source>
</evidence>
<accession>A0A174VEV8</accession>
<keyword evidence="1" id="KW-0732">Signal</keyword>
<dbReference type="Proteomes" id="UP001196342">
    <property type="component" value="Unassembled WGS sequence"/>
</dbReference>
<reference evidence="5 20" key="4">
    <citation type="submission" date="2020-12" db="EMBL/GenBank/DDBJ databases">
        <title>Microorganisms.</title>
        <authorList>
            <person name="Matos J."/>
            <person name="Faleiro L."/>
            <person name="Duarte I."/>
        </authorList>
    </citation>
    <scope>NUCLEOTIDE SEQUENCE [LARGE SCALE GENOMIC DNA]</scope>
    <source>
        <strain evidence="5 20">PtFD3Pch2</strain>
    </source>
</reference>
<dbReference type="EMBL" id="JAQNSG010000039">
    <property type="protein sequence ID" value="MDC1882387.1"/>
    <property type="molecule type" value="Genomic_DNA"/>
</dbReference>
<protein>
    <submittedName>
        <fullName evidence="4">DUF2961 domain-containing protein</fullName>
    </submittedName>
    <submittedName>
        <fullName evidence="2">Protein of uncharacterized function (DUF2961)</fullName>
    </submittedName>
</protein>
<evidence type="ECO:0000313" key="4">
    <source>
        <dbReference type="EMBL" id="KAB4250446.1"/>
    </source>
</evidence>
<dbReference type="Proteomes" id="UP001055048">
    <property type="component" value="Unassembled WGS sequence"/>
</dbReference>
<evidence type="ECO:0000313" key="9">
    <source>
        <dbReference type="EMBL" id="RGQ51378.1"/>
    </source>
</evidence>
<feature type="chain" id="PRO_5014252921" evidence="1">
    <location>
        <begin position="21"/>
        <end position="391"/>
    </location>
</feature>
<reference evidence="2 13" key="1">
    <citation type="submission" date="2015-09" db="EMBL/GenBank/DDBJ databases">
        <authorList>
            <consortium name="Pathogen Informatics"/>
        </authorList>
    </citation>
    <scope>NUCLEOTIDE SEQUENCE [LARGE SCALE GENOMIC DNA]</scope>
    <source>
        <strain evidence="2 13">2789STDY5834942</strain>
    </source>
</reference>
<feature type="signal peptide" evidence="1">
    <location>
        <begin position="1"/>
        <end position="20"/>
    </location>
</feature>
<dbReference type="RefSeq" id="WP_005824687.1">
    <property type="nucleotide sequence ID" value="NZ_BAABXG010000001.1"/>
</dbReference>
<evidence type="ECO:0000313" key="3">
    <source>
        <dbReference type="EMBL" id="GKH12713.1"/>
    </source>
</evidence>
<evidence type="ECO:0000313" key="2">
    <source>
        <dbReference type="EMBL" id="CUQ31996.1"/>
    </source>
</evidence>
<gene>
    <name evidence="3" type="ORF">CE91St12_09230</name>
    <name evidence="12" type="ORF">DW758_20850</name>
    <name evidence="11" type="ORF">DWW14_24495</name>
    <name evidence="10" type="ORF">DWW83_21200</name>
    <name evidence="9" type="ORF">DWY92_09365</name>
    <name evidence="8" type="ORF">DXD90_19115</name>
    <name evidence="2" type="ORF">ERS852554_03959</name>
    <name evidence="4" type="ORF">GAP48_15335</name>
    <name evidence="5" type="ORF">JQN06_03645</name>
    <name evidence="6" type="ORF">POY73_19470</name>
    <name evidence="7" type="ORF">POZ24_20595</name>
</gene>
<evidence type="ECO:0000256" key="1">
    <source>
        <dbReference type="SAM" id="SignalP"/>
    </source>
</evidence>
<reference evidence="14 15" key="2">
    <citation type="submission" date="2018-08" db="EMBL/GenBank/DDBJ databases">
        <title>A genome reference for cultivated species of the human gut microbiota.</title>
        <authorList>
            <person name="Zou Y."/>
            <person name="Xue W."/>
            <person name="Luo G."/>
        </authorList>
    </citation>
    <scope>NUCLEOTIDE SEQUENCE [LARGE SCALE GENOMIC DNA]</scope>
    <source>
        <strain evidence="11 18">AF14-42</strain>
        <strain evidence="10 17">AF17-20</strain>
        <strain evidence="9 16">AF28-11</strain>
        <strain evidence="12 15">AM29-12AC</strain>
        <strain evidence="8 14">TM10-17</strain>
    </source>
</reference>
<evidence type="ECO:0000313" key="5">
    <source>
        <dbReference type="EMBL" id="MBT8725267.1"/>
    </source>
</evidence>
<dbReference type="Proteomes" id="UP000283601">
    <property type="component" value="Unassembled WGS sequence"/>
</dbReference>